<dbReference type="Gene3D" id="3.90.1560.10">
    <property type="entry name" value="ComB-like"/>
    <property type="match status" value="1"/>
</dbReference>
<dbReference type="GO" id="GO:0050545">
    <property type="term" value="F:sulfopyruvate decarboxylase activity"/>
    <property type="evidence" value="ECO:0007669"/>
    <property type="project" value="TreeGrafter"/>
</dbReference>
<gene>
    <name evidence="8" type="primary">comB</name>
    <name evidence="9" type="ORF">KCG48_09230</name>
</gene>
<protein>
    <recommendedName>
        <fullName evidence="4 8">Probable 2-phosphosulfolactate phosphatase</fullName>
        <ecNumber evidence="3 8">3.1.3.71</ecNumber>
    </recommendedName>
</protein>
<dbReference type="Pfam" id="PF04029">
    <property type="entry name" value="2-ph_phosp"/>
    <property type="match status" value="1"/>
</dbReference>
<proteinExistence type="inferred from homology"/>
<dbReference type="GO" id="GO:0050532">
    <property type="term" value="F:2-phosphosulfolactate phosphatase activity"/>
    <property type="evidence" value="ECO:0007669"/>
    <property type="project" value="UniProtKB-UniRule"/>
</dbReference>
<dbReference type="InterPro" id="IPR036702">
    <property type="entry name" value="ComB-like_sf"/>
</dbReference>
<organism evidence="9 10">
    <name type="scientific">Proteiniclasticum sediminis</name>
    <dbReference type="NCBI Taxonomy" id="2804028"/>
    <lineage>
        <taxon>Bacteria</taxon>
        <taxon>Bacillati</taxon>
        <taxon>Bacillota</taxon>
        <taxon>Clostridia</taxon>
        <taxon>Eubacteriales</taxon>
        <taxon>Clostridiaceae</taxon>
        <taxon>Proteiniclasticum</taxon>
    </lineage>
</organism>
<dbReference type="Proteomes" id="UP000675379">
    <property type="component" value="Unassembled WGS sequence"/>
</dbReference>
<dbReference type="HAMAP" id="MF_00490">
    <property type="entry name" value="ComB"/>
    <property type="match status" value="1"/>
</dbReference>
<dbReference type="GO" id="GO:0000287">
    <property type="term" value="F:magnesium ion binding"/>
    <property type="evidence" value="ECO:0007669"/>
    <property type="project" value="UniProtKB-UniRule"/>
</dbReference>
<dbReference type="RefSeq" id="WP_211801532.1">
    <property type="nucleotide sequence ID" value="NZ_JAGSCS010000011.1"/>
</dbReference>
<name>A0A941HRR5_9CLOT</name>
<evidence type="ECO:0000256" key="6">
    <source>
        <dbReference type="ARBA" id="ARBA00022842"/>
    </source>
</evidence>
<evidence type="ECO:0000313" key="9">
    <source>
        <dbReference type="EMBL" id="MBR0576522.1"/>
    </source>
</evidence>
<evidence type="ECO:0000256" key="7">
    <source>
        <dbReference type="ARBA" id="ARBA00033711"/>
    </source>
</evidence>
<evidence type="ECO:0000256" key="3">
    <source>
        <dbReference type="ARBA" id="ARBA00012953"/>
    </source>
</evidence>
<sequence>MKINVITCADHVSPESVKGNTAVVVDTLRATSVIITAISHGAKSVVPMTSVEEALETKKKLENVVLGGERKARLIDGFDLSNSPKEYTASAVAEKNVVLTTTNGTKAIARSSSAARIFIGALRNARAVAEAAVAEERDAVIVNAGTGGEFSMDDFITAGAIIAHMLELKPAELTDVAKTALIIYETHRDLRSYIQEAHHYGVLEELGLSEDLDFCLQESVEDIVPEYKNGIIKQHF</sequence>
<comment type="similarity">
    <text evidence="2 8">Belongs to the ComB family.</text>
</comment>
<keyword evidence="10" id="KW-1185">Reference proteome</keyword>
<evidence type="ECO:0000256" key="4">
    <source>
        <dbReference type="ARBA" id="ARBA00021948"/>
    </source>
</evidence>
<keyword evidence="5 8" id="KW-0378">Hydrolase</keyword>
<comment type="caution">
    <text evidence="9">The sequence shown here is derived from an EMBL/GenBank/DDBJ whole genome shotgun (WGS) entry which is preliminary data.</text>
</comment>
<dbReference type="AlphaFoldDB" id="A0A941HRR5"/>
<reference evidence="9" key="1">
    <citation type="submission" date="2021-04" db="EMBL/GenBank/DDBJ databases">
        <title>Proteiniclasticum sedimins sp. nov., an obligate anaerobic bacterium isolated from anaerobic sludge.</title>
        <authorList>
            <person name="Liu J."/>
        </authorList>
    </citation>
    <scope>NUCLEOTIDE SEQUENCE</scope>
    <source>
        <strain evidence="9">BAD-10</strain>
    </source>
</reference>
<evidence type="ECO:0000256" key="8">
    <source>
        <dbReference type="HAMAP-Rule" id="MF_00490"/>
    </source>
</evidence>
<comment type="cofactor">
    <cofactor evidence="1 8">
        <name>Mg(2+)</name>
        <dbReference type="ChEBI" id="CHEBI:18420"/>
    </cofactor>
</comment>
<dbReference type="InterPro" id="IPR005238">
    <property type="entry name" value="ComB-like"/>
</dbReference>
<dbReference type="PANTHER" id="PTHR37311">
    <property type="entry name" value="2-PHOSPHOSULFOLACTATE PHOSPHATASE-RELATED"/>
    <property type="match status" value="1"/>
</dbReference>
<dbReference type="SUPFAM" id="SSF142823">
    <property type="entry name" value="ComB-like"/>
    <property type="match status" value="1"/>
</dbReference>
<evidence type="ECO:0000256" key="1">
    <source>
        <dbReference type="ARBA" id="ARBA00001946"/>
    </source>
</evidence>
<comment type="catalytic activity">
    <reaction evidence="7 8">
        <text>(2R)-O-phospho-3-sulfolactate + H2O = (2R)-3-sulfolactate + phosphate</text>
        <dbReference type="Rhea" id="RHEA:23416"/>
        <dbReference type="ChEBI" id="CHEBI:15377"/>
        <dbReference type="ChEBI" id="CHEBI:15597"/>
        <dbReference type="ChEBI" id="CHEBI:43474"/>
        <dbReference type="ChEBI" id="CHEBI:58738"/>
        <dbReference type="EC" id="3.1.3.71"/>
    </reaction>
</comment>
<evidence type="ECO:0000256" key="2">
    <source>
        <dbReference type="ARBA" id="ARBA00009997"/>
    </source>
</evidence>
<dbReference type="FunFam" id="3.90.1560.10:FF:000001">
    <property type="entry name" value="Probable 2-phosphosulfolactate phosphatase"/>
    <property type="match status" value="1"/>
</dbReference>
<evidence type="ECO:0000256" key="5">
    <source>
        <dbReference type="ARBA" id="ARBA00022801"/>
    </source>
</evidence>
<dbReference type="EMBL" id="JAGSCS010000011">
    <property type="protein sequence ID" value="MBR0576522.1"/>
    <property type="molecule type" value="Genomic_DNA"/>
</dbReference>
<dbReference type="PANTHER" id="PTHR37311:SF1">
    <property type="entry name" value="2-PHOSPHOSULFOLACTATE PHOSPHATASE-RELATED"/>
    <property type="match status" value="1"/>
</dbReference>
<accession>A0A941HRR5</accession>
<keyword evidence="6 8" id="KW-0460">Magnesium</keyword>
<dbReference type="EC" id="3.1.3.71" evidence="3 8"/>
<evidence type="ECO:0000313" key="10">
    <source>
        <dbReference type="Proteomes" id="UP000675379"/>
    </source>
</evidence>